<keyword evidence="4" id="KW-0597">Phosphoprotein</keyword>
<accession>A0AAW8QVK9</accession>
<dbReference type="SUPFAM" id="SSF55073">
    <property type="entry name" value="Nucleotide cyclase"/>
    <property type="match status" value="1"/>
</dbReference>
<dbReference type="EC" id="2.7.7.65" evidence="2"/>
<comment type="catalytic activity">
    <reaction evidence="3">
        <text>2 GTP = 3',3'-c-di-GMP + 2 diphosphate</text>
        <dbReference type="Rhea" id="RHEA:24898"/>
        <dbReference type="ChEBI" id="CHEBI:33019"/>
        <dbReference type="ChEBI" id="CHEBI:37565"/>
        <dbReference type="ChEBI" id="CHEBI:58805"/>
        <dbReference type="EC" id="2.7.7.65"/>
    </reaction>
</comment>
<dbReference type="CDD" id="cd01949">
    <property type="entry name" value="GGDEF"/>
    <property type="match status" value="1"/>
</dbReference>
<dbReference type="Gene3D" id="3.40.50.2300">
    <property type="match status" value="1"/>
</dbReference>
<dbReference type="SUPFAM" id="SSF52172">
    <property type="entry name" value="CheY-like"/>
    <property type="match status" value="1"/>
</dbReference>
<dbReference type="GO" id="GO:0043709">
    <property type="term" value="P:cell adhesion involved in single-species biofilm formation"/>
    <property type="evidence" value="ECO:0007669"/>
    <property type="project" value="TreeGrafter"/>
</dbReference>
<dbReference type="InterPro" id="IPR043128">
    <property type="entry name" value="Rev_trsase/Diguanyl_cyclase"/>
</dbReference>
<dbReference type="GO" id="GO:1902201">
    <property type="term" value="P:negative regulation of bacterial-type flagellum-dependent cell motility"/>
    <property type="evidence" value="ECO:0007669"/>
    <property type="project" value="TreeGrafter"/>
</dbReference>
<dbReference type="InterPro" id="IPR000160">
    <property type="entry name" value="GGDEF_dom"/>
</dbReference>
<evidence type="ECO:0000256" key="2">
    <source>
        <dbReference type="ARBA" id="ARBA00012528"/>
    </source>
</evidence>
<dbReference type="SMART" id="SM00448">
    <property type="entry name" value="REC"/>
    <property type="match status" value="1"/>
</dbReference>
<dbReference type="RefSeq" id="WP_311359871.1">
    <property type="nucleotide sequence ID" value="NZ_JAVRIE010000001.1"/>
</dbReference>
<dbReference type="Pfam" id="PF00072">
    <property type="entry name" value="Response_reg"/>
    <property type="match status" value="1"/>
</dbReference>
<dbReference type="Pfam" id="PF00990">
    <property type="entry name" value="GGDEF"/>
    <property type="match status" value="1"/>
</dbReference>
<dbReference type="SMART" id="SM00267">
    <property type="entry name" value="GGDEF"/>
    <property type="match status" value="1"/>
</dbReference>
<evidence type="ECO:0000256" key="1">
    <source>
        <dbReference type="ARBA" id="ARBA00001946"/>
    </source>
</evidence>
<keyword evidence="8" id="KW-1185">Reference proteome</keyword>
<protein>
    <recommendedName>
        <fullName evidence="2">diguanylate cyclase</fullName>
        <ecNumber evidence="2">2.7.7.65</ecNumber>
    </recommendedName>
</protein>
<sequence length="310" mass="34693">MLKKGFFINRIPVLIIDDDPNIIKLIAESFKHDFSVHFATSGAAGLDLAISKKPDVILLDVKLPDVHGYELIRQLKNNPQTHDIPVMFVSSMCSVNEQEVGFKIGAIDYVVKPIEIPLLKMRVRTHAKIRQQALMLEQLAATDSLTNIANRRKFDEVLSHELDRARREKTSLSLLFIDVDNFKAYNDNYGHGKGDECLVAVSKLFKQTVHRPGDFLARIGGEEFAIILSDTNETGACKLCDDIKQGLQDLCLPHEYSDVAQHVTVSIGVTVVEGENHAQDAKQVCAWADSALYYVKENGRSGYSVFRHSK</sequence>
<dbReference type="Proteomes" id="UP001249020">
    <property type="component" value="Unassembled WGS sequence"/>
</dbReference>
<dbReference type="InterPro" id="IPR011006">
    <property type="entry name" value="CheY-like_superfamily"/>
</dbReference>
<feature type="domain" description="Response regulatory" evidence="5">
    <location>
        <begin position="12"/>
        <end position="127"/>
    </location>
</feature>
<comment type="caution">
    <text evidence="7">The sequence shown here is derived from an EMBL/GenBank/DDBJ whole genome shotgun (WGS) entry which is preliminary data.</text>
</comment>
<dbReference type="GO" id="GO:0005886">
    <property type="term" value="C:plasma membrane"/>
    <property type="evidence" value="ECO:0007669"/>
    <property type="project" value="TreeGrafter"/>
</dbReference>
<evidence type="ECO:0000256" key="4">
    <source>
        <dbReference type="PROSITE-ProRule" id="PRU00169"/>
    </source>
</evidence>
<gene>
    <name evidence="7" type="ORF">RM544_00740</name>
</gene>
<dbReference type="PROSITE" id="PS50887">
    <property type="entry name" value="GGDEF"/>
    <property type="match status" value="1"/>
</dbReference>
<reference evidence="7 8" key="1">
    <citation type="submission" date="2023-09" db="EMBL/GenBank/DDBJ databases">
        <authorList>
            <person name="Rey-Velasco X."/>
        </authorList>
    </citation>
    <scope>NUCLEOTIDE SEQUENCE [LARGE SCALE GENOMIC DNA]</scope>
    <source>
        <strain evidence="7 8">W409</strain>
    </source>
</reference>
<dbReference type="EMBL" id="JAVRIE010000001">
    <property type="protein sequence ID" value="MDT0581056.1"/>
    <property type="molecule type" value="Genomic_DNA"/>
</dbReference>
<dbReference type="AlphaFoldDB" id="A0AAW8QVK9"/>
<feature type="domain" description="GGDEF" evidence="6">
    <location>
        <begin position="170"/>
        <end position="308"/>
    </location>
</feature>
<dbReference type="NCBIfam" id="TIGR00254">
    <property type="entry name" value="GGDEF"/>
    <property type="match status" value="1"/>
</dbReference>
<evidence type="ECO:0000313" key="8">
    <source>
        <dbReference type="Proteomes" id="UP001249020"/>
    </source>
</evidence>
<dbReference type="PROSITE" id="PS50110">
    <property type="entry name" value="RESPONSE_REGULATORY"/>
    <property type="match status" value="1"/>
</dbReference>
<dbReference type="InterPro" id="IPR001789">
    <property type="entry name" value="Sig_transdc_resp-reg_receiver"/>
</dbReference>
<keyword evidence="7" id="KW-0548">Nucleotidyltransferase</keyword>
<evidence type="ECO:0000259" key="5">
    <source>
        <dbReference type="PROSITE" id="PS50110"/>
    </source>
</evidence>
<evidence type="ECO:0000256" key="3">
    <source>
        <dbReference type="ARBA" id="ARBA00034247"/>
    </source>
</evidence>
<organism evidence="7 8">
    <name type="scientific">Brumicola blandensis</name>
    <dbReference type="NCBI Taxonomy" id="3075611"/>
    <lineage>
        <taxon>Bacteria</taxon>
        <taxon>Pseudomonadati</taxon>
        <taxon>Pseudomonadota</taxon>
        <taxon>Gammaproteobacteria</taxon>
        <taxon>Alteromonadales</taxon>
        <taxon>Alteromonadaceae</taxon>
        <taxon>Brumicola</taxon>
    </lineage>
</organism>
<dbReference type="Gene3D" id="3.30.70.270">
    <property type="match status" value="1"/>
</dbReference>
<dbReference type="GO" id="GO:0052621">
    <property type="term" value="F:diguanylate cyclase activity"/>
    <property type="evidence" value="ECO:0007669"/>
    <property type="project" value="UniProtKB-EC"/>
</dbReference>
<keyword evidence="7" id="KW-0808">Transferase</keyword>
<dbReference type="PANTHER" id="PTHR45138">
    <property type="entry name" value="REGULATORY COMPONENTS OF SENSORY TRANSDUCTION SYSTEM"/>
    <property type="match status" value="1"/>
</dbReference>
<dbReference type="PANTHER" id="PTHR45138:SF9">
    <property type="entry name" value="DIGUANYLATE CYCLASE DGCM-RELATED"/>
    <property type="match status" value="1"/>
</dbReference>
<dbReference type="InterPro" id="IPR050469">
    <property type="entry name" value="Diguanylate_Cyclase"/>
</dbReference>
<dbReference type="InterPro" id="IPR029787">
    <property type="entry name" value="Nucleotide_cyclase"/>
</dbReference>
<dbReference type="FunFam" id="3.30.70.270:FF:000001">
    <property type="entry name" value="Diguanylate cyclase domain protein"/>
    <property type="match status" value="1"/>
</dbReference>
<comment type="cofactor">
    <cofactor evidence="1">
        <name>Mg(2+)</name>
        <dbReference type="ChEBI" id="CHEBI:18420"/>
    </cofactor>
</comment>
<name>A0AAW8QVK9_9ALTE</name>
<proteinExistence type="predicted"/>
<dbReference type="GO" id="GO:0000160">
    <property type="term" value="P:phosphorelay signal transduction system"/>
    <property type="evidence" value="ECO:0007669"/>
    <property type="project" value="InterPro"/>
</dbReference>
<feature type="modified residue" description="4-aspartylphosphate" evidence="4">
    <location>
        <position position="60"/>
    </location>
</feature>
<evidence type="ECO:0000313" key="7">
    <source>
        <dbReference type="EMBL" id="MDT0581056.1"/>
    </source>
</evidence>
<evidence type="ECO:0000259" key="6">
    <source>
        <dbReference type="PROSITE" id="PS50887"/>
    </source>
</evidence>